<evidence type="ECO:0000313" key="3">
    <source>
        <dbReference type="Proteomes" id="UP000215002"/>
    </source>
</evidence>
<dbReference type="Pfam" id="PF13084">
    <property type="entry name" value="DUF3943"/>
    <property type="match status" value="1"/>
</dbReference>
<dbReference type="InterPro" id="IPR025079">
    <property type="entry name" value="DUF3943"/>
</dbReference>
<proteinExistence type="predicted"/>
<protein>
    <recommendedName>
        <fullName evidence="1">DUF3943 domain-containing protein</fullName>
    </recommendedName>
</protein>
<dbReference type="Proteomes" id="UP000215002">
    <property type="component" value="Chromosome"/>
</dbReference>
<gene>
    <name evidence="2" type="ORF">MuYL_3018</name>
</gene>
<dbReference type="OrthoDB" id="9808630at2"/>
<feature type="domain" description="DUF3943" evidence="1">
    <location>
        <begin position="106"/>
        <end position="211"/>
    </location>
</feature>
<dbReference type="AlphaFoldDB" id="A0A223NYG7"/>
<dbReference type="KEGG" id="muc:MuYL_3018"/>
<name>A0A223NYG7_9SPHI</name>
<evidence type="ECO:0000259" key="1">
    <source>
        <dbReference type="Pfam" id="PF13084"/>
    </source>
</evidence>
<accession>A0A223NYG7</accession>
<reference evidence="2 3" key="1">
    <citation type="submission" date="2017-08" db="EMBL/GenBank/DDBJ databases">
        <title>Complete genome sequence of Mucilaginibacter sp. strain BJC16-A31.</title>
        <authorList>
            <consortium name="Henan University of Science and Technology"/>
            <person name="You X."/>
        </authorList>
    </citation>
    <scope>NUCLEOTIDE SEQUENCE [LARGE SCALE GENOMIC DNA]</scope>
    <source>
        <strain evidence="2 3">BJC16-A31</strain>
    </source>
</reference>
<evidence type="ECO:0000313" key="2">
    <source>
        <dbReference type="EMBL" id="ASU34903.1"/>
    </source>
</evidence>
<keyword evidence="3" id="KW-1185">Reference proteome</keyword>
<organism evidence="2 3">
    <name type="scientific">Mucilaginibacter xinganensis</name>
    <dbReference type="NCBI Taxonomy" id="1234841"/>
    <lineage>
        <taxon>Bacteria</taxon>
        <taxon>Pseudomonadati</taxon>
        <taxon>Bacteroidota</taxon>
        <taxon>Sphingobacteriia</taxon>
        <taxon>Sphingobacteriales</taxon>
        <taxon>Sphingobacteriaceae</taxon>
        <taxon>Mucilaginibacter</taxon>
    </lineage>
</organism>
<sequence length="478" mass="53835">MSLIFLMSKKLKCKPSIFCGLFFLIALLLPGAVLSQLRVKMRHPPDSVLRLTTRPDEISRHKNFGNAALDFGLAELIPWTFDRYVANKDYARISWKVIGNNIKPSSWEFDNDGFQTNQFGHPYHGSNFYSAFRVNGYSFWQAAPATFAGSYLWETFAENQPPSPNDFINTSYGGIILGEMTYRLANKIINNHTRGAKRQIEEVAGFLVNPMNGLKRITTGKWGKVYGNSTERDSSHIYAEFDLGARTFNTGNKDKKTGWYGHIRLLYGTPYENYRTPFSNIAVNAEFGKDDSTLVNVLSVHGSLAGWEISSTESHQHLAILSANYDYIRNVAFFFGAQSLRLNIVSEYDISKNVIINTSLGGSVLILGAVPDKYPIRGRNYDYGSGAGINLSGGISIADKLSYNINYRGGWLVTLNGNASHYFLHTLSTEFSYKILKNLAINAEPGYLTLSGYYKHFDNVNSRYPYFRTSIRYAVNFQ</sequence>
<dbReference type="EMBL" id="CP022743">
    <property type="protein sequence ID" value="ASU34903.1"/>
    <property type="molecule type" value="Genomic_DNA"/>
</dbReference>